<accession>A0AAW2RLJ8</accession>
<comment type="caution">
    <text evidence="1">The sequence shown here is derived from an EMBL/GenBank/DDBJ whole genome shotgun (WGS) entry which is preliminary data.</text>
</comment>
<organism evidence="1">
    <name type="scientific">Sesamum angustifolium</name>
    <dbReference type="NCBI Taxonomy" id="2727405"/>
    <lineage>
        <taxon>Eukaryota</taxon>
        <taxon>Viridiplantae</taxon>
        <taxon>Streptophyta</taxon>
        <taxon>Embryophyta</taxon>
        <taxon>Tracheophyta</taxon>
        <taxon>Spermatophyta</taxon>
        <taxon>Magnoliopsida</taxon>
        <taxon>eudicotyledons</taxon>
        <taxon>Gunneridae</taxon>
        <taxon>Pentapetalae</taxon>
        <taxon>asterids</taxon>
        <taxon>lamiids</taxon>
        <taxon>Lamiales</taxon>
        <taxon>Pedaliaceae</taxon>
        <taxon>Sesamum</taxon>
    </lineage>
</organism>
<dbReference type="Pfam" id="PF02992">
    <property type="entry name" value="Transposase_21"/>
    <property type="match status" value="1"/>
</dbReference>
<sequence>MKKLIRDLSLSVEKIDTCTNGSMFYWKDDIDLDYCKFCGEAKYKPTGNEILTARRYLMSFLAKPCNIRLGLCMNRFALYGQYRRTYSCWHVILTQYSLPPIMCMSSKYMFLKMVIHGPSSPKRLVDVHLADRGVVEFVAYGCIDAQ</sequence>
<gene>
    <name evidence="1" type="ORF">Sangu_0172000</name>
</gene>
<protein>
    <submittedName>
        <fullName evidence="1">Uncharacterized protein</fullName>
    </submittedName>
</protein>
<reference evidence="1" key="1">
    <citation type="submission" date="2020-06" db="EMBL/GenBank/DDBJ databases">
        <authorList>
            <person name="Li T."/>
            <person name="Hu X."/>
            <person name="Zhang T."/>
            <person name="Song X."/>
            <person name="Zhang H."/>
            <person name="Dai N."/>
            <person name="Sheng W."/>
            <person name="Hou X."/>
            <person name="Wei L."/>
        </authorList>
    </citation>
    <scope>NUCLEOTIDE SEQUENCE</scope>
    <source>
        <strain evidence="1">G01</strain>
        <tissue evidence="1">Leaf</tissue>
    </source>
</reference>
<name>A0AAW2RLJ8_9LAMI</name>
<proteinExistence type="predicted"/>
<dbReference type="AlphaFoldDB" id="A0AAW2RLJ8"/>
<dbReference type="EMBL" id="JACGWK010000001">
    <property type="protein sequence ID" value="KAL0381077.1"/>
    <property type="molecule type" value="Genomic_DNA"/>
</dbReference>
<evidence type="ECO:0000313" key="1">
    <source>
        <dbReference type="EMBL" id="KAL0381077.1"/>
    </source>
</evidence>
<dbReference type="InterPro" id="IPR004242">
    <property type="entry name" value="Transposase_21"/>
</dbReference>
<reference evidence="1" key="2">
    <citation type="journal article" date="2024" name="Plant">
        <title>Genomic evolution and insights into agronomic trait innovations of Sesamum species.</title>
        <authorList>
            <person name="Miao H."/>
            <person name="Wang L."/>
            <person name="Qu L."/>
            <person name="Liu H."/>
            <person name="Sun Y."/>
            <person name="Le M."/>
            <person name="Wang Q."/>
            <person name="Wei S."/>
            <person name="Zheng Y."/>
            <person name="Lin W."/>
            <person name="Duan Y."/>
            <person name="Cao H."/>
            <person name="Xiong S."/>
            <person name="Wang X."/>
            <person name="Wei L."/>
            <person name="Li C."/>
            <person name="Ma Q."/>
            <person name="Ju M."/>
            <person name="Zhao R."/>
            <person name="Li G."/>
            <person name="Mu C."/>
            <person name="Tian Q."/>
            <person name="Mei H."/>
            <person name="Zhang T."/>
            <person name="Gao T."/>
            <person name="Zhang H."/>
        </authorList>
    </citation>
    <scope>NUCLEOTIDE SEQUENCE</scope>
    <source>
        <strain evidence="1">G01</strain>
    </source>
</reference>